<dbReference type="RefSeq" id="XP_007725881.1">
    <property type="nucleotide sequence ID" value="XM_007727691.1"/>
</dbReference>
<accession>W9Y0N0</accession>
<evidence type="ECO:0000313" key="3">
    <source>
        <dbReference type="EMBL" id="EXJ83195.1"/>
    </source>
</evidence>
<feature type="compositionally biased region" description="Low complexity" evidence="1">
    <location>
        <begin position="68"/>
        <end position="80"/>
    </location>
</feature>
<evidence type="ECO:0000313" key="4">
    <source>
        <dbReference type="Proteomes" id="UP000019484"/>
    </source>
</evidence>
<evidence type="ECO:0000256" key="2">
    <source>
        <dbReference type="SAM" id="Phobius"/>
    </source>
</evidence>
<feature type="transmembrane region" description="Helical" evidence="2">
    <location>
        <begin position="254"/>
        <end position="272"/>
    </location>
</feature>
<evidence type="ECO:0000256" key="1">
    <source>
        <dbReference type="SAM" id="MobiDB-lite"/>
    </source>
</evidence>
<keyword evidence="2" id="KW-1133">Transmembrane helix</keyword>
<dbReference type="GeneID" id="19161680"/>
<feature type="transmembrane region" description="Helical" evidence="2">
    <location>
        <begin position="173"/>
        <end position="192"/>
    </location>
</feature>
<name>W9Y0N0_9EURO</name>
<dbReference type="eggNOG" id="ENOG502SWBS">
    <property type="taxonomic scope" value="Eukaryota"/>
</dbReference>
<keyword evidence="2" id="KW-0472">Membrane</keyword>
<dbReference type="HOGENOM" id="CLU_049336_0_0_1"/>
<proteinExistence type="predicted"/>
<reference evidence="3 4" key="1">
    <citation type="submission" date="2013-03" db="EMBL/GenBank/DDBJ databases">
        <title>The Genome Sequence of Capronia coronata CBS 617.96.</title>
        <authorList>
            <consortium name="The Broad Institute Genomics Platform"/>
            <person name="Cuomo C."/>
            <person name="de Hoog S."/>
            <person name="Gorbushina A."/>
            <person name="Walker B."/>
            <person name="Young S.K."/>
            <person name="Zeng Q."/>
            <person name="Gargeya S."/>
            <person name="Fitzgerald M."/>
            <person name="Haas B."/>
            <person name="Abouelleil A."/>
            <person name="Allen A.W."/>
            <person name="Alvarado L."/>
            <person name="Arachchi H.M."/>
            <person name="Berlin A.M."/>
            <person name="Chapman S.B."/>
            <person name="Gainer-Dewar J."/>
            <person name="Goldberg J."/>
            <person name="Griggs A."/>
            <person name="Gujja S."/>
            <person name="Hansen M."/>
            <person name="Howarth C."/>
            <person name="Imamovic A."/>
            <person name="Ireland A."/>
            <person name="Larimer J."/>
            <person name="McCowan C."/>
            <person name="Murphy C."/>
            <person name="Pearson M."/>
            <person name="Poon T.W."/>
            <person name="Priest M."/>
            <person name="Roberts A."/>
            <person name="Saif S."/>
            <person name="Shea T."/>
            <person name="Sisk P."/>
            <person name="Sykes S."/>
            <person name="Wortman J."/>
            <person name="Nusbaum C."/>
            <person name="Birren B."/>
        </authorList>
    </citation>
    <scope>NUCLEOTIDE SEQUENCE [LARGE SCALE GENOMIC DNA]</scope>
    <source>
        <strain evidence="3 4">CBS 617.96</strain>
    </source>
</reference>
<feature type="compositionally biased region" description="Polar residues" evidence="1">
    <location>
        <begin position="22"/>
        <end position="41"/>
    </location>
</feature>
<dbReference type="Proteomes" id="UP000019484">
    <property type="component" value="Unassembled WGS sequence"/>
</dbReference>
<sequence length="302" mass="34061">MASDRSWPPMRHSAAYYERRTGPTSATAQYQQQYPPLSSLSHPPVAHVNPHPRVSLPTPRTDSTRALGSISSGESGSSASSDYKTYLQSIPYQYSPHTERGLMDDLAARNSYQGSHVGNGAHRNGLGLRSEMTEDNSTVFRYIREDPTEEDKENDHALWILVWMSILDPFHCLFSAIYTVFAVFAICLLLPLRLCRRECSPGTSLVRMVAPVFRNHLQMMFAKSLDDAHTFEFSPFCLFLIHLVSPILSIPNAVAAWVVAVFWVFAIIMGNPDGTEKRDDGRAAVLILRDWWEKVLLYAIRK</sequence>
<gene>
    <name evidence="3" type="ORF">A1O1_06814</name>
</gene>
<dbReference type="AlphaFoldDB" id="W9Y0N0"/>
<keyword evidence="2" id="KW-0812">Transmembrane</keyword>
<comment type="caution">
    <text evidence="3">The sequence shown here is derived from an EMBL/GenBank/DDBJ whole genome shotgun (WGS) entry which is preliminary data.</text>
</comment>
<organism evidence="3 4">
    <name type="scientific">Capronia coronata CBS 617.96</name>
    <dbReference type="NCBI Taxonomy" id="1182541"/>
    <lineage>
        <taxon>Eukaryota</taxon>
        <taxon>Fungi</taxon>
        <taxon>Dikarya</taxon>
        <taxon>Ascomycota</taxon>
        <taxon>Pezizomycotina</taxon>
        <taxon>Eurotiomycetes</taxon>
        <taxon>Chaetothyriomycetidae</taxon>
        <taxon>Chaetothyriales</taxon>
        <taxon>Herpotrichiellaceae</taxon>
        <taxon>Capronia</taxon>
    </lineage>
</organism>
<dbReference type="STRING" id="1182541.W9Y0N0"/>
<dbReference type="EMBL" id="AMWN01000006">
    <property type="protein sequence ID" value="EXJ83195.1"/>
    <property type="molecule type" value="Genomic_DNA"/>
</dbReference>
<dbReference type="OrthoDB" id="5420214at2759"/>
<keyword evidence="4" id="KW-1185">Reference proteome</keyword>
<protein>
    <submittedName>
        <fullName evidence="3">Uncharacterized protein</fullName>
    </submittedName>
</protein>
<feature type="region of interest" description="Disordered" evidence="1">
    <location>
        <begin position="1"/>
        <end position="80"/>
    </location>
</feature>